<dbReference type="Gene3D" id="2.170.300.10">
    <property type="entry name" value="Tie2 ligand-binding domain superfamily"/>
    <property type="match status" value="1"/>
</dbReference>
<keyword evidence="2" id="KW-0812">Transmembrane</keyword>
<dbReference type="PANTHER" id="PTHR24043">
    <property type="entry name" value="SCAVENGER RECEPTOR CLASS F"/>
    <property type="match status" value="1"/>
</dbReference>
<proteinExistence type="predicted"/>
<dbReference type="GeneID" id="111104560"/>
<dbReference type="PANTHER" id="PTHR24043:SF8">
    <property type="entry name" value="EGF-LIKE DOMAIN-CONTAINING PROTEIN"/>
    <property type="match status" value="1"/>
</dbReference>
<feature type="chain" id="PRO_5034297204" evidence="3">
    <location>
        <begin position="18"/>
        <end position="165"/>
    </location>
</feature>
<dbReference type="InterPro" id="IPR042635">
    <property type="entry name" value="MEGF10/SREC1/2-like"/>
</dbReference>
<name>A0A8B8ASY1_CRAVI</name>
<keyword evidence="2" id="KW-0472">Membrane</keyword>
<evidence type="ECO:0000256" key="3">
    <source>
        <dbReference type="SAM" id="SignalP"/>
    </source>
</evidence>
<accession>A0A8B8ASY1</accession>
<feature type="transmembrane region" description="Helical" evidence="2">
    <location>
        <begin position="124"/>
        <end position="148"/>
    </location>
</feature>
<reference evidence="5" key="1">
    <citation type="submission" date="2025-08" db="UniProtKB">
        <authorList>
            <consortium name="RefSeq"/>
        </authorList>
    </citation>
    <scope>IDENTIFICATION</scope>
    <source>
        <tissue evidence="5">Whole sample</tissue>
    </source>
</reference>
<dbReference type="RefSeq" id="XP_022294290.1">
    <property type="nucleotide sequence ID" value="XM_022438582.1"/>
</dbReference>
<sequence>MAENKLLFLFLLNVVDQTTVSVLGTCDLGFIGQNCNISCRYPSYGQGCQNRCNCYQMNCDFKTGCKGCPLGYTGNRCEIPCRYPSFGKDCQSVCNCTEKLCNHIRGCHDSSNICSSGKYSSHNVMIYSIVIGLLLLLTIIQFSVYFYLLYCFRIGRIFLTFSFKV</sequence>
<dbReference type="AlphaFoldDB" id="A0A8B8ASY1"/>
<evidence type="ECO:0000256" key="1">
    <source>
        <dbReference type="ARBA" id="ARBA00022536"/>
    </source>
</evidence>
<organism evidence="4 5">
    <name type="scientific">Crassostrea virginica</name>
    <name type="common">Eastern oyster</name>
    <dbReference type="NCBI Taxonomy" id="6565"/>
    <lineage>
        <taxon>Eukaryota</taxon>
        <taxon>Metazoa</taxon>
        <taxon>Spiralia</taxon>
        <taxon>Lophotrochozoa</taxon>
        <taxon>Mollusca</taxon>
        <taxon>Bivalvia</taxon>
        <taxon>Autobranchia</taxon>
        <taxon>Pteriomorphia</taxon>
        <taxon>Ostreida</taxon>
        <taxon>Ostreoidea</taxon>
        <taxon>Ostreidae</taxon>
        <taxon>Crassostrea</taxon>
    </lineage>
</organism>
<keyword evidence="4" id="KW-1185">Reference proteome</keyword>
<evidence type="ECO:0000313" key="4">
    <source>
        <dbReference type="Proteomes" id="UP000694844"/>
    </source>
</evidence>
<evidence type="ECO:0000256" key="2">
    <source>
        <dbReference type="SAM" id="Phobius"/>
    </source>
</evidence>
<keyword evidence="3" id="KW-0732">Signal</keyword>
<evidence type="ECO:0000313" key="5">
    <source>
        <dbReference type="RefSeq" id="XP_022294290.1"/>
    </source>
</evidence>
<keyword evidence="1" id="KW-0245">EGF-like domain</keyword>
<feature type="signal peptide" evidence="3">
    <location>
        <begin position="1"/>
        <end position="17"/>
    </location>
</feature>
<dbReference type="GO" id="GO:0005044">
    <property type="term" value="F:scavenger receptor activity"/>
    <property type="evidence" value="ECO:0007669"/>
    <property type="project" value="InterPro"/>
</dbReference>
<dbReference type="OrthoDB" id="6154121at2759"/>
<gene>
    <name evidence="5" type="primary">LOC111104560</name>
</gene>
<protein>
    <submittedName>
        <fullName evidence="5">Multiple epidermal growth factor-like domains protein 10 isoform X2</fullName>
    </submittedName>
</protein>
<keyword evidence="2" id="KW-1133">Transmembrane helix</keyword>
<dbReference type="Proteomes" id="UP000694844">
    <property type="component" value="Chromosome 7"/>
</dbReference>